<organism evidence="5 6">
    <name type="scientific">Bradyrhizobium hipponense</name>
    <dbReference type="NCBI Taxonomy" id="2605638"/>
    <lineage>
        <taxon>Bacteria</taxon>
        <taxon>Pseudomonadati</taxon>
        <taxon>Pseudomonadota</taxon>
        <taxon>Alphaproteobacteria</taxon>
        <taxon>Hyphomicrobiales</taxon>
        <taxon>Nitrobacteraceae</taxon>
        <taxon>Bradyrhizobium</taxon>
    </lineage>
</organism>
<dbReference type="Gene3D" id="1.25.40.10">
    <property type="entry name" value="Tetratricopeptide repeat domain"/>
    <property type="match status" value="2"/>
</dbReference>
<dbReference type="SMART" id="SM00862">
    <property type="entry name" value="Trans_reg_C"/>
    <property type="match status" value="1"/>
</dbReference>
<dbReference type="GO" id="GO:0000160">
    <property type="term" value="P:phosphorelay signal transduction system"/>
    <property type="evidence" value="ECO:0007669"/>
    <property type="project" value="InterPro"/>
</dbReference>
<dbReference type="Proteomes" id="UP000324797">
    <property type="component" value="Unassembled WGS sequence"/>
</dbReference>
<reference evidence="5 6" key="1">
    <citation type="submission" date="2019-08" db="EMBL/GenBank/DDBJ databases">
        <title>Bradyrhizobium hipponensis sp. nov., a rhizobium isolated from a Lupinus angustifolius root nodule in Tunisia.</title>
        <authorList>
            <person name="Off K."/>
            <person name="Rejili M."/>
            <person name="Mars M."/>
            <person name="Brachmann A."/>
            <person name="Marin M."/>
        </authorList>
    </citation>
    <scope>NUCLEOTIDE SEQUENCE [LARGE SCALE GENOMIC DNA]</scope>
    <source>
        <strain evidence="6">aSej3</strain>
    </source>
</reference>
<dbReference type="InterPro" id="IPR016032">
    <property type="entry name" value="Sig_transdc_resp-reg_C-effctor"/>
</dbReference>
<evidence type="ECO:0000256" key="1">
    <source>
        <dbReference type="ARBA" id="ARBA00023125"/>
    </source>
</evidence>
<evidence type="ECO:0000256" key="2">
    <source>
        <dbReference type="PROSITE-ProRule" id="PRU00339"/>
    </source>
</evidence>
<accession>A0A5S4YH49</accession>
<dbReference type="SUPFAM" id="SSF48452">
    <property type="entry name" value="TPR-like"/>
    <property type="match status" value="1"/>
</dbReference>
<dbReference type="Pfam" id="PF14559">
    <property type="entry name" value="TPR_19"/>
    <property type="match status" value="1"/>
</dbReference>
<dbReference type="GO" id="GO:0006355">
    <property type="term" value="P:regulation of DNA-templated transcription"/>
    <property type="evidence" value="ECO:0007669"/>
    <property type="project" value="InterPro"/>
</dbReference>
<name>A0A5S4YH49_9BRAD</name>
<dbReference type="SMART" id="SM00028">
    <property type="entry name" value="TPR"/>
    <property type="match status" value="3"/>
</dbReference>
<protein>
    <recommendedName>
        <fullName evidence="4">OmpR/PhoB-type domain-containing protein</fullName>
    </recommendedName>
</protein>
<evidence type="ECO:0000259" key="4">
    <source>
        <dbReference type="PROSITE" id="PS51755"/>
    </source>
</evidence>
<evidence type="ECO:0000313" key="6">
    <source>
        <dbReference type="Proteomes" id="UP000324797"/>
    </source>
</evidence>
<dbReference type="GO" id="GO:0003677">
    <property type="term" value="F:DNA binding"/>
    <property type="evidence" value="ECO:0007669"/>
    <property type="project" value="UniProtKB-UniRule"/>
</dbReference>
<keyword evidence="1 3" id="KW-0238">DNA-binding</keyword>
<dbReference type="AlphaFoldDB" id="A0A5S4YH49"/>
<dbReference type="PROSITE" id="PS51755">
    <property type="entry name" value="OMPR_PHOB"/>
    <property type="match status" value="1"/>
</dbReference>
<dbReference type="InterPro" id="IPR036388">
    <property type="entry name" value="WH-like_DNA-bd_sf"/>
</dbReference>
<feature type="domain" description="OmpR/PhoB-type" evidence="4">
    <location>
        <begin position="1"/>
        <end position="94"/>
    </location>
</feature>
<dbReference type="InterPro" id="IPR019734">
    <property type="entry name" value="TPR_rpt"/>
</dbReference>
<dbReference type="Gene3D" id="1.10.10.10">
    <property type="entry name" value="Winged helix-like DNA-binding domain superfamily/Winged helix DNA-binding domain"/>
    <property type="match status" value="1"/>
</dbReference>
<proteinExistence type="predicted"/>
<feature type="repeat" description="TPR" evidence="2">
    <location>
        <begin position="375"/>
        <end position="408"/>
    </location>
</feature>
<dbReference type="InterPro" id="IPR011990">
    <property type="entry name" value="TPR-like_helical_dom_sf"/>
</dbReference>
<dbReference type="SUPFAM" id="SSF46894">
    <property type="entry name" value="C-terminal effector domain of the bipartite response regulators"/>
    <property type="match status" value="1"/>
</dbReference>
<evidence type="ECO:0000313" key="5">
    <source>
        <dbReference type="EMBL" id="TYO63408.1"/>
    </source>
</evidence>
<dbReference type="EMBL" id="VSTH01000100">
    <property type="protein sequence ID" value="TYO63408.1"/>
    <property type="molecule type" value="Genomic_DNA"/>
</dbReference>
<sequence>MDPFVLTAIAVRFSREGEHVPIGRRGARLLRALLGRAGEVLTKSELLDVGWPGLAVEESNLSVQIAQLRKALGPSPEGGEWIITIPRVGYRFRPPAPEKAGATPPRNGERPSIAILPFAHLGPEPDRELFADGLVDDIINTLSKLSGLTVIAHNSSLFYKGRETDIREIARDLGVRYVLQGSLQKSGDRIRISVRLSDVERAAAIWAERYDRGLSDLFAIRDEIALRLATDMQVIFMQGEEARLQYYTTTTNVEAWACYVKGLATIFWPDRQTKPGEDMAIACRHWERALAHDPHSAALHAMLGFAHTWNARFGWWGDRKAYLASGTMHIEKALSIDPTNAEALVSSAIACLMEARFDEAVGKARRAVDLAPGAPKIATFAGYVFTATGLAQEAIAQIEKAIRLNPHFPQLYLSFLGNAYRLAGRMDEAIATLEEYSARMPGFGGRDLVIAYERSGRHDEAKDAAARLLKAVPDFTISGWIATQFRSDTTEFEADIAALRAAGLPD</sequence>
<dbReference type="CDD" id="cd00383">
    <property type="entry name" value="trans_reg_C"/>
    <property type="match status" value="1"/>
</dbReference>
<evidence type="ECO:0000256" key="3">
    <source>
        <dbReference type="PROSITE-ProRule" id="PRU01091"/>
    </source>
</evidence>
<comment type="caution">
    <text evidence="5">The sequence shown here is derived from an EMBL/GenBank/DDBJ whole genome shotgun (WGS) entry which is preliminary data.</text>
</comment>
<dbReference type="Gene3D" id="3.40.50.10070">
    <property type="entry name" value="TolB, N-terminal domain"/>
    <property type="match status" value="1"/>
</dbReference>
<gene>
    <name evidence="5" type="ORF">FXV83_27530</name>
</gene>
<keyword evidence="6" id="KW-1185">Reference proteome</keyword>
<keyword evidence="2" id="KW-0802">TPR repeat</keyword>
<dbReference type="Pfam" id="PF00486">
    <property type="entry name" value="Trans_reg_C"/>
    <property type="match status" value="1"/>
</dbReference>
<feature type="DNA-binding region" description="OmpR/PhoB-type" evidence="3">
    <location>
        <begin position="1"/>
        <end position="94"/>
    </location>
</feature>
<dbReference type="PROSITE" id="PS50005">
    <property type="entry name" value="TPR"/>
    <property type="match status" value="1"/>
</dbReference>
<dbReference type="InterPro" id="IPR001867">
    <property type="entry name" value="OmpR/PhoB-type_DNA-bd"/>
</dbReference>